<feature type="compositionally biased region" description="Basic and acidic residues" evidence="1">
    <location>
        <begin position="863"/>
        <end position="879"/>
    </location>
</feature>
<dbReference type="Proteomes" id="UP000028837">
    <property type="component" value="Unassembled WGS sequence"/>
</dbReference>
<reference evidence="2 3" key="1">
    <citation type="submission" date="2014-02" db="EMBL/GenBank/DDBJ databases">
        <authorList>
            <person name="Sibley D."/>
            <person name="Venepally P."/>
            <person name="Karamycheva S."/>
            <person name="Hadjithomas M."/>
            <person name="Khan A."/>
            <person name="Brunk B."/>
            <person name="Roos D."/>
            <person name="Caler E."/>
            <person name="Lorenzi H."/>
        </authorList>
    </citation>
    <scope>NUCLEOTIDE SEQUENCE [LARGE SCALE GENOMIC DNA]</scope>
    <source>
        <strain evidence="2 3">GAB2-2007-GAL-DOM2</strain>
    </source>
</reference>
<organism evidence="2 3">
    <name type="scientific">Toxoplasma gondii GAB2-2007-GAL-DOM2</name>
    <dbReference type="NCBI Taxonomy" id="1130820"/>
    <lineage>
        <taxon>Eukaryota</taxon>
        <taxon>Sar</taxon>
        <taxon>Alveolata</taxon>
        <taxon>Apicomplexa</taxon>
        <taxon>Conoidasida</taxon>
        <taxon>Coccidia</taxon>
        <taxon>Eucoccidiorida</taxon>
        <taxon>Eimeriorina</taxon>
        <taxon>Sarcocystidae</taxon>
        <taxon>Toxoplasma</taxon>
    </lineage>
</organism>
<name>A0A086K602_TOXGO</name>
<dbReference type="VEuPathDB" id="ToxoDB:TGDOM2_284620"/>
<protein>
    <submittedName>
        <fullName evidence="2">Uncharacterized protein</fullName>
    </submittedName>
</protein>
<feature type="region of interest" description="Disordered" evidence="1">
    <location>
        <begin position="551"/>
        <end position="714"/>
    </location>
</feature>
<proteinExistence type="predicted"/>
<feature type="region of interest" description="Disordered" evidence="1">
    <location>
        <begin position="2230"/>
        <end position="2333"/>
    </location>
</feature>
<sequence>MSRRIERLRRGEGLLSFGVVHDSLAVLGPTVPGVDDPKNATPSKCSEWLTQSELQRAPVPRTSRWLPVTTSSADRFDRLRDISLKNEADEEQLIPGVKFRLKDPGKRESSCQDDEPDAWHPASPSLIWERNSTNVGTRSTANVFPFERIQATQASETRILGGYTEQLTAPFERVGATSEKFAYNACATTLPYTGLWHDEVTGISDPTLDSKQLEALQKTPASRAAEAALLRSQAAKVCPRAAKVLLEELTRDVPDAPDAEGQADLQERLFTKNKEYLSDDERVENFLLATVQPGLALGVAQKAEKQDQRNRRRGQAAAEAKAKAIASFWESRKPGSEARKRPPAPEPWQRRDALIQKEVEKSRSSLSGPELAIHRRHSNKRMIIYAERFFGDLGAASEGAEADPLRLIRGNSATVAREISREGRQQANAESLIARLEMRLTGGTRGHEMGRKARATHSRISRGDSVPRQLIAERTEGQFDGRRGVLDGVGGSRRGSGQPWVLEDYLGVRRAMRLAANLERDQEREAEILGIPIVRRDKPKNTLAGALEMGAEHQASRTPPTPSAPTKPVSVPPPTPLLSPCPSAASPAGGEKNDAASASDSKAADTGKAPPKPPPGSKPMPGPPPKKTPPPPGAGKKGPSPPKPKMKLAFQKVSTHTASIPTELPEVPSNAVSPRVENLSKASGAAVETKLSEKAKRSSESEDESEDGEADLPLPLLLPQSNEASAALSSANALDAIRRTRFPTNLRPKPVYDSIGRVILPPRRKADASGTASGRPEDCVDNDNAAGIADPSGMVSYKLVYDNPVYTGPSYEVMAEYQPELEPGAKPLGPGAETLIYEPAASRTASSGSYGTHPVLDKKRRRQEAEGGERRRGREERSLLPRPTQFDPVTRYPHDESSRASLSLLGVNDDEWVSSGISRLANCVADLTTAPSAVGVLEMLGEQGKTGKPVAQAAVWPAMLSEEGALGQNVDTLKQVECVVDGGFPFLKLEAMPGTSAKTSRQHAGLSLWELHSSAKNNRRHELVDSCGNVRVAPFASRIFVPVRLMGKDSKFTKREEALQARYAYPEGQFSPGYYVKAADIDEKRQAILQARPPRMSVFEFQEKMRQLKLAKAREETERAERDQKEVDARLALIAEKGFQRSKGNAVAGHANKGGVDHAVAGEGTKGLPTFADLDADLLKERYRAIKKKNAHDKSLQQIKSLIAEKSGRQKCKLKVMGRHRHPKGTNKEIELERQRKKERILRMLADPHPDVNAALLLAEIKEIEKERGSESDEFNSISTQYTFDTFTVSSYETVEDAFPHYTFDYPRYDPCPETFSALQKARLNYSGVLLVSEDFRHTSAKARARLAVASTLPTGGYLHHLMYVEVRDSVVFFYSDTKFSGIAGGKTVLHAFAKGLDASQLVVDGTEDWTLLFGVCVDALTQVDVVTVEPFWSPAAELHYVAVRISGRNANFLPGAPPRDLISTATEGSSKKTKKTAEQRIAQEEEVTLFLSADTEAETLLWHRLLKRRVAFAKYASALAQETRGDRPALSIAEFCLSGVNTAVLSMKGVAFNPTLDQVLFSNLEEEKIDYLDMSCRNLGDADIADLVDILPFFVECVDLSGNQIQADDPVQVCKLMNKLHATSVDLSDNPLGQRATGGHLLGTLLTQAFLSRLDMNRCRFGAEAAKAFRENVAAIGRPVERPIAVSLSGNDLSATDVVSMVTSIKSKIPGVKSISVAGNMALTAEEFWAAVKASFHKVDVSILNFDFDQRPSPSLSTPVSGDMNQLKGLPLTLSGRLFGAGWKICGDRYTWSPAAQGGSQSPETTMGYHQRVADADGGQAVPLVYFELRGPVLIWSDVPARSVGWLCPEGQKLTSSQQRPTEPLPKDPMAASRTICAVLLYRVHVDFDAHPMVLIVEALELCESNDPNRIFHSVNLPPLDELPEQQTVSYVLRGPTDAVTLEWARILHARLAGMYYVRTEGRSLHQLSPSALRFFESGVGTILDFGGCPVSPMGLKSIFYFLCKYTWLKSLIMCNMHLSNLHLKFLSKEAWQLYDLDLLDLSFNDFTDASMELLTTVLCFRSCKRLVLDQNGFSDCENAADLVLRVGCGHEVTCLCLNGCSLGDRFAEALAIGLKTLAPNRADSCLAVVELQSNRIHAVALRNLVNALVGVLPTIESVKVSGNADVEAGKMSLPFADFKNTFQGIPARKQRVIGPRKRLIKWGARPTEVGSEGHDLLVADEARNALAHTEGSPVPDQPAGGADGSEGVMGADKAGSAEGAEKGEEDGKAEQDAGAGKAVTPEESNSDDEKSDKRGSGEGSGKSDDGERSEESDHGEGSKNNSDAERSEKSD</sequence>
<feature type="region of interest" description="Disordered" evidence="1">
    <location>
        <begin position="102"/>
        <end position="124"/>
    </location>
</feature>
<feature type="compositionally biased region" description="Low complexity" evidence="1">
    <location>
        <begin position="595"/>
        <end position="609"/>
    </location>
</feature>
<dbReference type="InterPro" id="IPR032675">
    <property type="entry name" value="LRR_dom_sf"/>
</dbReference>
<evidence type="ECO:0000313" key="3">
    <source>
        <dbReference type="Proteomes" id="UP000028837"/>
    </source>
</evidence>
<feature type="compositionally biased region" description="Basic and acidic residues" evidence="1">
    <location>
        <begin position="690"/>
        <end position="700"/>
    </location>
</feature>
<comment type="caution">
    <text evidence="2">The sequence shown here is derived from an EMBL/GenBank/DDBJ whole genome shotgun (WGS) entry which is preliminary data.</text>
</comment>
<accession>A0A086K602</accession>
<evidence type="ECO:0000256" key="1">
    <source>
        <dbReference type="SAM" id="MobiDB-lite"/>
    </source>
</evidence>
<dbReference type="SUPFAM" id="SSF52047">
    <property type="entry name" value="RNI-like"/>
    <property type="match status" value="2"/>
</dbReference>
<evidence type="ECO:0000313" key="2">
    <source>
        <dbReference type="EMBL" id="KFG39820.1"/>
    </source>
</evidence>
<dbReference type="Gene3D" id="3.80.10.10">
    <property type="entry name" value="Ribonuclease Inhibitor"/>
    <property type="match status" value="2"/>
</dbReference>
<feature type="compositionally biased region" description="Pro residues" evidence="1">
    <location>
        <begin position="559"/>
        <end position="579"/>
    </location>
</feature>
<gene>
    <name evidence="2" type="ORF">TGDOM2_284620</name>
</gene>
<feature type="compositionally biased region" description="Acidic residues" evidence="1">
    <location>
        <begin position="701"/>
        <end position="710"/>
    </location>
</feature>
<dbReference type="EMBL" id="AHZU02000816">
    <property type="protein sequence ID" value="KFG39820.1"/>
    <property type="molecule type" value="Genomic_DNA"/>
</dbReference>
<feature type="compositionally biased region" description="Pro residues" evidence="1">
    <location>
        <begin position="610"/>
        <end position="643"/>
    </location>
</feature>
<feature type="compositionally biased region" description="Basic and acidic residues" evidence="1">
    <location>
        <begin position="2289"/>
        <end position="2333"/>
    </location>
</feature>
<feature type="region of interest" description="Disordered" evidence="1">
    <location>
        <begin position="840"/>
        <end position="894"/>
    </location>
</feature>
<feature type="compositionally biased region" description="Basic and acidic residues" evidence="1">
    <location>
        <begin position="2261"/>
        <end position="2273"/>
    </location>
</feature>
<feature type="region of interest" description="Disordered" evidence="1">
    <location>
        <begin position="329"/>
        <end position="351"/>
    </location>
</feature>
<feature type="compositionally biased region" description="Basic and acidic residues" evidence="1">
    <location>
        <begin position="330"/>
        <end position="340"/>
    </location>
</feature>
<dbReference type="OrthoDB" id="120976at2759"/>